<feature type="region of interest" description="Disordered" evidence="1">
    <location>
        <begin position="78"/>
        <end position="139"/>
    </location>
</feature>
<evidence type="ECO:0000313" key="3">
    <source>
        <dbReference type="Proteomes" id="UP000823775"/>
    </source>
</evidence>
<reference evidence="2 3" key="1">
    <citation type="journal article" date="2021" name="BMC Genomics">
        <title>Datura genome reveals duplications of psychoactive alkaloid biosynthetic genes and high mutation rate following tissue culture.</title>
        <authorList>
            <person name="Rajewski A."/>
            <person name="Carter-House D."/>
            <person name="Stajich J."/>
            <person name="Litt A."/>
        </authorList>
    </citation>
    <scope>NUCLEOTIDE SEQUENCE [LARGE SCALE GENOMIC DNA]</scope>
    <source>
        <strain evidence="2">AR-01</strain>
    </source>
</reference>
<accession>A0ABS8SZ67</accession>
<proteinExistence type="predicted"/>
<protein>
    <submittedName>
        <fullName evidence="2">Uncharacterized protein</fullName>
    </submittedName>
</protein>
<evidence type="ECO:0000313" key="2">
    <source>
        <dbReference type="EMBL" id="MCD7464362.1"/>
    </source>
</evidence>
<sequence>FRFEDKNAETNVEYHHVNDRKSLSPSPTPKKNPKPSIPKSYTIFLFRYNYLTISAKQLRSLCNNFSFGRLKENLQLQKEDRRQNQVHRVSPGPIKEWKLGPNAARKSRNSKTYKIWMAPSTTKGDVGGMDQRGGSVGNG</sequence>
<feature type="compositionally biased region" description="Basic and acidic residues" evidence="1">
    <location>
        <begin position="1"/>
        <end position="22"/>
    </location>
</feature>
<feature type="compositionally biased region" description="Gly residues" evidence="1">
    <location>
        <begin position="125"/>
        <end position="139"/>
    </location>
</feature>
<organism evidence="2 3">
    <name type="scientific">Datura stramonium</name>
    <name type="common">Jimsonweed</name>
    <name type="synonym">Common thornapple</name>
    <dbReference type="NCBI Taxonomy" id="4076"/>
    <lineage>
        <taxon>Eukaryota</taxon>
        <taxon>Viridiplantae</taxon>
        <taxon>Streptophyta</taxon>
        <taxon>Embryophyta</taxon>
        <taxon>Tracheophyta</taxon>
        <taxon>Spermatophyta</taxon>
        <taxon>Magnoliopsida</taxon>
        <taxon>eudicotyledons</taxon>
        <taxon>Gunneridae</taxon>
        <taxon>Pentapetalae</taxon>
        <taxon>asterids</taxon>
        <taxon>lamiids</taxon>
        <taxon>Solanales</taxon>
        <taxon>Solanaceae</taxon>
        <taxon>Solanoideae</taxon>
        <taxon>Datureae</taxon>
        <taxon>Datura</taxon>
    </lineage>
</organism>
<dbReference type="EMBL" id="JACEIK010000957">
    <property type="protein sequence ID" value="MCD7464362.1"/>
    <property type="molecule type" value="Genomic_DNA"/>
</dbReference>
<evidence type="ECO:0000256" key="1">
    <source>
        <dbReference type="SAM" id="MobiDB-lite"/>
    </source>
</evidence>
<comment type="caution">
    <text evidence="2">The sequence shown here is derived from an EMBL/GenBank/DDBJ whole genome shotgun (WGS) entry which is preliminary data.</text>
</comment>
<keyword evidence="3" id="KW-1185">Reference proteome</keyword>
<feature type="non-terminal residue" evidence="2">
    <location>
        <position position="1"/>
    </location>
</feature>
<gene>
    <name evidence="2" type="ORF">HAX54_052570</name>
</gene>
<dbReference type="Proteomes" id="UP000823775">
    <property type="component" value="Unassembled WGS sequence"/>
</dbReference>
<feature type="region of interest" description="Disordered" evidence="1">
    <location>
        <begin position="1"/>
        <end position="37"/>
    </location>
</feature>
<name>A0ABS8SZ67_DATST</name>